<dbReference type="UniPathway" id="UPA00574">
    <property type="reaction ID" value="UER00633"/>
</dbReference>
<dbReference type="GO" id="GO:0009166">
    <property type="term" value="P:nucleotide catabolic process"/>
    <property type="evidence" value="ECO:0007669"/>
    <property type="project" value="InterPro"/>
</dbReference>
<comment type="function">
    <text evidence="10">Catalyzes the reversible phosphorylytic cleavage of uridine to uracil and ribose-1-phosphate.</text>
</comment>
<dbReference type="InterPro" id="IPR018016">
    <property type="entry name" value="Nucleoside_phosphorylase_CS"/>
</dbReference>
<dbReference type="Proteomes" id="UP000192907">
    <property type="component" value="Unassembled WGS sequence"/>
</dbReference>
<dbReference type="PANTHER" id="PTHR43691:SF11">
    <property type="entry name" value="FI09636P-RELATED"/>
    <property type="match status" value="1"/>
</dbReference>
<evidence type="ECO:0000256" key="3">
    <source>
        <dbReference type="ARBA" id="ARBA00010456"/>
    </source>
</evidence>
<dbReference type="EC" id="2.4.2.3" evidence="4 10"/>
<dbReference type="Pfam" id="PF01048">
    <property type="entry name" value="PNP_UDP_1"/>
    <property type="match status" value="1"/>
</dbReference>
<dbReference type="PANTHER" id="PTHR43691">
    <property type="entry name" value="URIDINE PHOSPHORYLASE"/>
    <property type="match status" value="1"/>
</dbReference>
<dbReference type="STRING" id="1513793.SAMN06296036_11975"/>
<dbReference type="InterPro" id="IPR000845">
    <property type="entry name" value="Nucleoside_phosphorylase_d"/>
</dbReference>
<dbReference type="InterPro" id="IPR035994">
    <property type="entry name" value="Nucleoside_phosphorylase_sf"/>
</dbReference>
<dbReference type="CDD" id="cd17767">
    <property type="entry name" value="UP_EcUdp-like"/>
    <property type="match status" value="1"/>
</dbReference>
<evidence type="ECO:0000313" key="12">
    <source>
        <dbReference type="EMBL" id="SMF58191.1"/>
    </source>
</evidence>
<dbReference type="GO" id="GO:0044206">
    <property type="term" value="P:UMP salvage"/>
    <property type="evidence" value="ECO:0007669"/>
    <property type="project" value="UniProtKB-UniPathway"/>
</dbReference>
<evidence type="ECO:0000256" key="6">
    <source>
        <dbReference type="ARBA" id="ARBA00022490"/>
    </source>
</evidence>
<proteinExistence type="inferred from homology"/>
<dbReference type="AlphaFoldDB" id="A0A1Y6CDJ1"/>
<gene>
    <name evidence="12" type="ORF">SAMN06296036_11975</name>
</gene>
<comment type="pathway">
    <text evidence="2 10">Pyrimidine metabolism; UMP biosynthesis via salvage pathway; uracil from uridine (phosphorylase route): step 1/1.</text>
</comment>
<evidence type="ECO:0000256" key="8">
    <source>
        <dbReference type="ARBA" id="ARBA00022679"/>
    </source>
</evidence>
<dbReference type="PROSITE" id="PS01232">
    <property type="entry name" value="PNP_UDP_1"/>
    <property type="match status" value="1"/>
</dbReference>
<sequence length="252" mass="27208">MAHKAFHLNISKDQLNGATTVILPGDPGRTPKIAQHLDEAEAVSFNREYNIMVGSLDGETICICSTGIGGPSTAIAIEELAMMGVTKFLRVGTTGAIQRQINPGDLIISTGAVRMDGASSHIAPLEFPAVADYRMIDNLVKAAKDLGYNYHTGVTASSDTFYQGQNRQDSFKNGFVIKQFKDKIAELEQLNVMSFEMEAATVLTQTAAYGLQGACVLGVLVNRQHKETPEGEVLGQAQERSIRAAVKSLQYK</sequence>
<evidence type="ECO:0000256" key="9">
    <source>
        <dbReference type="ARBA" id="ARBA00048447"/>
    </source>
</evidence>
<keyword evidence="8 10" id="KW-0808">Transferase</keyword>
<evidence type="ECO:0000256" key="2">
    <source>
        <dbReference type="ARBA" id="ARBA00004825"/>
    </source>
</evidence>
<dbReference type="EMBL" id="FWZT01000019">
    <property type="protein sequence ID" value="SMF58191.1"/>
    <property type="molecule type" value="Genomic_DNA"/>
</dbReference>
<evidence type="ECO:0000256" key="5">
    <source>
        <dbReference type="ARBA" id="ARBA00021980"/>
    </source>
</evidence>
<organism evidence="12 13">
    <name type="scientific">Pseudobacteriovorax antillogorgiicola</name>
    <dbReference type="NCBI Taxonomy" id="1513793"/>
    <lineage>
        <taxon>Bacteria</taxon>
        <taxon>Pseudomonadati</taxon>
        <taxon>Bdellovibrionota</taxon>
        <taxon>Oligoflexia</taxon>
        <taxon>Oligoflexales</taxon>
        <taxon>Pseudobacteriovoracaceae</taxon>
        <taxon>Pseudobacteriovorax</taxon>
    </lineage>
</organism>
<dbReference type="GO" id="GO:0005829">
    <property type="term" value="C:cytosol"/>
    <property type="evidence" value="ECO:0007669"/>
    <property type="project" value="TreeGrafter"/>
</dbReference>
<keyword evidence="7 10" id="KW-0328">Glycosyltransferase</keyword>
<dbReference type="SUPFAM" id="SSF53167">
    <property type="entry name" value="Purine and uridine phosphorylases"/>
    <property type="match status" value="1"/>
</dbReference>
<comment type="catalytic activity">
    <reaction evidence="9 10">
        <text>uridine + phosphate = alpha-D-ribose 1-phosphate + uracil</text>
        <dbReference type="Rhea" id="RHEA:24388"/>
        <dbReference type="ChEBI" id="CHEBI:16704"/>
        <dbReference type="ChEBI" id="CHEBI:17568"/>
        <dbReference type="ChEBI" id="CHEBI:43474"/>
        <dbReference type="ChEBI" id="CHEBI:57720"/>
        <dbReference type="EC" id="2.4.2.3"/>
    </reaction>
</comment>
<dbReference type="GO" id="GO:0004850">
    <property type="term" value="F:uridine phosphorylase activity"/>
    <property type="evidence" value="ECO:0007669"/>
    <property type="project" value="UniProtKB-EC"/>
</dbReference>
<keyword evidence="13" id="KW-1185">Reference proteome</keyword>
<dbReference type="RefSeq" id="WP_132322641.1">
    <property type="nucleotide sequence ID" value="NZ_FWZT01000019.1"/>
</dbReference>
<evidence type="ECO:0000259" key="11">
    <source>
        <dbReference type="Pfam" id="PF01048"/>
    </source>
</evidence>
<protein>
    <recommendedName>
        <fullName evidence="5 10">Uridine phosphorylase</fullName>
        <ecNumber evidence="4 10">2.4.2.3</ecNumber>
    </recommendedName>
</protein>
<comment type="similarity">
    <text evidence="3 10">Belongs to the PNP/UDP phosphorylase family.</text>
</comment>
<reference evidence="13" key="1">
    <citation type="submission" date="2017-04" db="EMBL/GenBank/DDBJ databases">
        <authorList>
            <person name="Varghese N."/>
            <person name="Submissions S."/>
        </authorList>
    </citation>
    <scope>NUCLEOTIDE SEQUENCE [LARGE SCALE GENOMIC DNA]</scope>
    <source>
        <strain evidence="13">RKEM611</strain>
    </source>
</reference>
<dbReference type="Gene3D" id="3.40.50.1580">
    <property type="entry name" value="Nucleoside phosphorylase domain"/>
    <property type="match status" value="1"/>
</dbReference>
<evidence type="ECO:0000256" key="10">
    <source>
        <dbReference type="RuleBase" id="RU361131"/>
    </source>
</evidence>
<accession>A0A1Y6CDJ1</accession>
<dbReference type="GO" id="GO:0009164">
    <property type="term" value="P:nucleoside catabolic process"/>
    <property type="evidence" value="ECO:0007669"/>
    <property type="project" value="UniProtKB-ARBA"/>
</dbReference>
<dbReference type="OrthoDB" id="5296640at2"/>
<dbReference type="NCBIfam" id="NF008383">
    <property type="entry name" value="PRK11178.1"/>
    <property type="match status" value="1"/>
</dbReference>
<evidence type="ECO:0000256" key="7">
    <source>
        <dbReference type="ARBA" id="ARBA00022676"/>
    </source>
</evidence>
<dbReference type="InterPro" id="IPR010058">
    <property type="entry name" value="Uridine_phosphorylase"/>
</dbReference>
<evidence type="ECO:0000256" key="4">
    <source>
        <dbReference type="ARBA" id="ARBA00011888"/>
    </source>
</evidence>
<keyword evidence="6" id="KW-0963">Cytoplasm</keyword>
<evidence type="ECO:0000313" key="13">
    <source>
        <dbReference type="Proteomes" id="UP000192907"/>
    </source>
</evidence>
<name>A0A1Y6CDJ1_9BACT</name>
<evidence type="ECO:0000256" key="1">
    <source>
        <dbReference type="ARBA" id="ARBA00004496"/>
    </source>
</evidence>
<dbReference type="NCBIfam" id="TIGR01718">
    <property type="entry name" value="Uridine-psphlse"/>
    <property type="match status" value="1"/>
</dbReference>
<comment type="subcellular location">
    <subcellularLocation>
        <location evidence="1">Cytoplasm</location>
    </subcellularLocation>
</comment>
<feature type="domain" description="Nucleoside phosphorylase" evidence="11">
    <location>
        <begin position="20"/>
        <end position="244"/>
    </location>
</feature>